<dbReference type="AlphaFoldDB" id="A8LW40"/>
<name>A8LW40_SALAI</name>
<evidence type="ECO:0000313" key="1">
    <source>
        <dbReference type="EMBL" id="ABV99149.1"/>
    </source>
</evidence>
<accession>A8LW40</accession>
<dbReference type="HOGENOM" id="CLU_1915617_0_0_11"/>
<reference evidence="1" key="1">
    <citation type="submission" date="2007-10" db="EMBL/GenBank/DDBJ databases">
        <title>Complete sequence of Salinispora arenicola CNS-205.</title>
        <authorList>
            <consortium name="US DOE Joint Genome Institute"/>
            <person name="Copeland A."/>
            <person name="Lucas S."/>
            <person name="Lapidus A."/>
            <person name="Barry K."/>
            <person name="Glavina del Rio T."/>
            <person name="Dalin E."/>
            <person name="Tice H."/>
            <person name="Pitluck S."/>
            <person name="Foster B."/>
            <person name="Schmutz J."/>
            <person name="Larimer F."/>
            <person name="Land M."/>
            <person name="Hauser L."/>
            <person name="Kyrpides N."/>
            <person name="Ivanova N."/>
            <person name="Jensen P.R."/>
            <person name="Moore B.S."/>
            <person name="Penn K."/>
            <person name="Jenkins C."/>
            <person name="Udwary D."/>
            <person name="Xiang L."/>
            <person name="Gontang E."/>
            <person name="Richardson P."/>
        </authorList>
    </citation>
    <scope>NUCLEOTIDE SEQUENCE [LARGE SCALE GENOMIC DNA]</scope>
    <source>
        <strain evidence="1">CNS-205</strain>
    </source>
</reference>
<gene>
    <name evidence="1" type="ordered locus">Sare_3346</name>
</gene>
<dbReference type="EMBL" id="CP000850">
    <property type="protein sequence ID" value="ABV99149.1"/>
    <property type="molecule type" value="Genomic_DNA"/>
</dbReference>
<proteinExistence type="predicted"/>
<protein>
    <submittedName>
        <fullName evidence="1">Uncharacterized protein</fullName>
    </submittedName>
</protein>
<organism evidence="1">
    <name type="scientific">Salinispora arenicola (strain CNS-205)</name>
    <dbReference type="NCBI Taxonomy" id="391037"/>
    <lineage>
        <taxon>Bacteria</taxon>
        <taxon>Bacillati</taxon>
        <taxon>Actinomycetota</taxon>
        <taxon>Actinomycetes</taxon>
        <taxon>Micromonosporales</taxon>
        <taxon>Micromonosporaceae</taxon>
        <taxon>Salinispora</taxon>
    </lineage>
</organism>
<sequence>MTRLGRIRNSVTDVRPATRASLESTITGGCHHPYGASDHEGAARPLLALAKAQGSRARRSAVALRTQDHRIAAYRPAICYPVSARRAGCAPRRAVGCTDCARRSLIIYVAVRSSLASSPLIFCGNFRSASRE</sequence>
<dbReference type="KEGG" id="saq:Sare_3346"/>